<name>A0A014M5W4_9GAMM</name>
<dbReference type="AlphaFoldDB" id="A0A014M5W4"/>
<dbReference type="InterPro" id="IPR036291">
    <property type="entry name" value="NAD(P)-bd_dom_sf"/>
</dbReference>
<sequence>MKRVLITGASSGIGYQLALDYASEGWHVTACGRSTSKLETLHEKFSSIRLCEFDITDLAQTRQALDGKSADLVILCAGTCEYLNDGEVEAEKVHRVMNANFNGPVNCLDALLPQLAPGSRVALVGSTACLVPLPRAEAYGASKAALAYFARSLAQDLKARQIAISLVLPGFVDTPLTRRNDFAMPMIVNVEQASRYIRRGLAKGKAEFAFPRLFSIILRVTSRLPYALQRLLTQQIAR</sequence>
<evidence type="ECO:0000313" key="3">
    <source>
        <dbReference type="EMBL" id="EXU73459.1"/>
    </source>
</evidence>
<dbReference type="Proteomes" id="UP000019918">
    <property type="component" value="Unassembled WGS sequence"/>
</dbReference>
<dbReference type="InterPro" id="IPR020904">
    <property type="entry name" value="Sc_DH/Rdtase_CS"/>
</dbReference>
<reference evidence="3 4" key="1">
    <citation type="submission" date="2014-02" db="EMBL/GenBank/DDBJ databases">
        <title>Draft genome of Erwinia mallotivora strain BT-MARDI, a papaya dieback pathogen.</title>
        <authorList>
            <person name="Redzuan R."/>
            <person name="Abu Bakar N."/>
            <person name="Badrun R."/>
            <person name="Mohd Raih M.F."/>
            <person name="Rozano L."/>
            <person name="Mat Amin N."/>
        </authorList>
    </citation>
    <scope>NUCLEOTIDE SEQUENCE [LARGE SCALE GENOMIC DNA]</scope>
    <source>
        <strain evidence="3 4">BT-MARDI</strain>
    </source>
</reference>
<evidence type="ECO:0000256" key="2">
    <source>
        <dbReference type="ARBA" id="ARBA00023002"/>
    </source>
</evidence>
<dbReference type="SUPFAM" id="SSF51735">
    <property type="entry name" value="NAD(P)-binding Rossmann-fold domains"/>
    <property type="match status" value="1"/>
</dbReference>
<protein>
    <submittedName>
        <fullName evidence="3">Short-chain dehydrogenase</fullName>
    </submittedName>
</protein>
<dbReference type="PATRIC" id="fig|69222.5.peg.4438"/>
<dbReference type="GO" id="GO:0016491">
    <property type="term" value="F:oxidoreductase activity"/>
    <property type="evidence" value="ECO:0007669"/>
    <property type="project" value="UniProtKB-KW"/>
</dbReference>
<dbReference type="PANTHER" id="PTHR44196">
    <property type="entry name" value="DEHYDROGENASE/REDUCTASE SDR FAMILY MEMBER 7B"/>
    <property type="match status" value="1"/>
</dbReference>
<organism evidence="3 4">
    <name type="scientific">Erwinia mallotivora</name>
    <dbReference type="NCBI Taxonomy" id="69222"/>
    <lineage>
        <taxon>Bacteria</taxon>
        <taxon>Pseudomonadati</taxon>
        <taxon>Pseudomonadota</taxon>
        <taxon>Gammaproteobacteria</taxon>
        <taxon>Enterobacterales</taxon>
        <taxon>Erwiniaceae</taxon>
        <taxon>Erwinia</taxon>
    </lineage>
</organism>
<dbReference type="RefSeq" id="WP_034941454.1">
    <property type="nucleotide sequence ID" value="NZ_JFHN01000075.1"/>
</dbReference>
<dbReference type="GO" id="GO:0016020">
    <property type="term" value="C:membrane"/>
    <property type="evidence" value="ECO:0007669"/>
    <property type="project" value="TreeGrafter"/>
</dbReference>
<dbReference type="Gene3D" id="3.40.50.720">
    <property type="entry name" value="NAD(P)-binding Rossmann-like Domain"/>
    <property type="match status" value="1"/>
</dbReference>
<dbReference type="PANTHER" id="PTHR44196:SF1">
    <property type="entry name" value="DEHYDROGENASE_REDUCTASE SDR FAMILY MEMBER 7B"/>
    <property type="match status" value="1"/>
</dbReference>
<comment type="similarity">
    <text evidence="1">Belongs to the short-chain dehydrogenases/reductases (SDR) family.</text>
</comment>
<evidence type="ECO:0000256" key="1">
    <source>
        <dbReference type="ARBA" id="ARBA00006484"/>
    </source>
</evidence>
<gene>
    <name evidence="3" type="ORF">BG55_21735</name>
</gene>
<dbReference type="PRINTS" id="PR00081">
    <property type="entry name" value="GDHRDH"/>
</dbReference>
<accession>A0A014M5W4</accession>
<keyword evidence="4" id="KW-1185">Reference proteome</keyword>
<comment type="caution">
    <text evidence="3">The sequence shown here is derived from an EMBL/GenBank/DDBJ whole genome shotgun (WGS) entry which is preliminary data.</text>
</comment>
<dbReference type="EMBL" id="JFHN01000075">
    <property type="protein sequence ID" value="EXU73459.1"/>
    <property type="molecule type" value="Genomic_DNA"/>
</dbReference>
<dbReference type="Pfam" id="PF00106">
    <property type="entry name" value="adh_short"/>
    <property type="match status" value="1"/>
</dbReference>
<dbReference type="STRING" id="69222.BG55_21735"/>
<keyword evidence="2" id="KW-0560">Oxidoreductase</keyword>
<dbReference type="PROSITE" id="PS00061">
    <property type="entry name" value="ADH_SHORT"/>
    <property type="match status" value="1"/>
</dbReference>
<evidence type="ECO:0000313" key="4">
    <source>
        <dbReference type="Proteomes" id="UP000019918"/>
    </source>
</evidence>
<dbReference type="OrthoDB" id="5786478at2"/>
<dbReference type="InterPro" id="IPR002347">
    <property type="entry name" value="SDR_fam"/>
</dbReference>
<proteinExistence type="inferred from homology"/>